<accession>A0A9D3UEB8</accession>
<gene>
    <name evidence="2" type="ORF">J1N35_040773</name>
</gene>
<comment type="caution">
    <text evidence="2">The sequence shown here is derived from an EMBL/GenBank/DDBJ whole genome shotgun (WGS) entry which is preliminary data.</text>
</comment>
<reference evidence="2 3" key="1">
    <citation type="journal article" date="2021" name="Plant Biotechnol. J.">
        <title>Multi-omics assisted identification of the key and species-specific regulatory components of drought-tolerant mechanisms in Gossypium stocksii.</title>
        <authorList>
            <person name="Yu D."/>
            <person name="Ke L."/>
            <person name="Zhang D."/>
            <person name="Wu Y."/>
            <person name="Sun Y."/>
            <person name="Mei J."/>
            <person name="Sun J."/>
            <person name="Sun Y."/>
        </authorList>
    </citation>
    <scope>NUCLEOTIDE SEQUENCE [LARGE SCALE GENOMIC DNA]</scope>
    <source>
        <strain evidence="3">cv. E1</strain>
        <tissue evidence="2">Leaf</tissue>
    </source>
</reference>
<proteinExistence type="predicted"/>
<evidence type="ECO:0000313" key="2">
    <source>
        <dbReference type="EMBL" id="KAH1039030.1"/>
    </source>
</evidence>
<sequence length="77" mass="8787">KNTTLRELDLTSGDHKEDGNDSGGNNKYGGKRKPLNGKLKPNNKFEGLVKYFLCNGLYMVRDYPCNTQYWRDLSLGE</sequence>
<name>A0A9D3UEB8_9ROSI</name>
<evidence type="ECO:0000313" key="3">
    <source>
        <dbReference type="Proteomes" id="UP000828251"/>
    </source>
</evidence>
<dbReference type="Proteomes" id="UP000828251">
    <property type="component" value="Unassembled WGS sequence"/>
</dbReference>
<feature type="non-terminal residue" evidence="2">
    <location>
        <position position="1"/>
    </location>
</feature>
<organism evidence="2 3">
    <name type="scientific">Gossypium stocksii</name>
    <dbReference type="NCBI Taxonomy" id="47602"/>
    <lineage>
        <taxon>Eukaryota</taxon>
        <taxon>Viridiplantae</taxon>
        <taxon>Streptophyta</taxon>
        <taxon>Embryophyta</taxon>
        <taxon>Tracheophyta</taxon>
        <taxon>Spermatophyta</taxon>
        <taxon>Magnoliopsida</taxon>
        <taxon>eudicotyledons</taxon>
        <taxon>Gunneridae</taxon>
        <taxon>Pentapetalae</taxon>
        <taxon>rosids</taxon>
        <taxon>malvids</taxon>
        <taxon>Malvales</taxon>
        <taxon>Malvaceae</taxon>
        <taxon>Malvoideae</taxon>
        <taxon>Gossypium</taxon>
    </lineage>
</organism>
<evidence type="ECO:0000256" key="1">
    <source>
        <dbReference type="SAM" id="MobiDB-lite"/>
    </source>
</evidence>
<keyword evidence="3" id="KW-1185">Reference proteome</keyword>
<feature type="region of interest" description="Disordered" evidence="1">
    <location>
        <begin position="1"/>
        <end position="42"/>
    </location>
</feature>
<protein>
    <submittedName>
        <fullName evidence="2">Uncharacterized protein</fullName>
    </submittedName>
</protein>
<dbReference type="EMBL" id="JAIQCV010000012">
    <property type="protein sequence ID" value="KAH1039030.1"/>
    <property type="molecule type" value="Genomic_DNA"/>
</dbReference>
<feature type="compositionally biased region" description="Basic and acidic residues" evidence="1">
    <location>
        <begin position="1"/>
        <end position="19"/>
    </location>
</feature>
<dbReference type="AlphaFoldDB" id="A0A9D3UEB8"/>